<sequence>MDQPPTTDPHPLHTAARLTQTHTLDSLLTSTPKLALKPDEDGRLPLHWACTTTHPPTIQALLDATPPRSFDPDTQDTSGWTPLMISSSLPDDAGLPAIQLLLARDASVKITSNTGATALHFATSKGNIDVVRTLLDAGASARVKDKRGQLPLHRAAAVGNMPLVKMLLGRGRSPVDATDVDGCTALHHAVGEGHGDVAVELLRVGADSGKRDGEGKLAIECAPDKSVREFVLRRAEMEGLEVEGG</sequence>
<dbReference type="PROSITE" id="PS50088">
    <property type="entry name" value="ANK_REPEAT"/>
    <property type="match status" value="3"/>
</dbReference>
<comment type="caution">
    <text evidence="4">The sequence shown here is derived from an EMBL/GenBank/DDBJ whole genome shotgun (WGS) entry which is preliminary data.</text>
</comment>
<dbReference type="Gene3D" id="1.25.40.20">
    <property type="entry name" value="Ankyrin repeat-containing domain"/>
    <property type="match status" value="1"/>
</dbReference>
<dbReference type="Pfam" id="PF13637">
    <property type="entry name" value="Ank_4"/>
    <property type="match status" value="1"/>
</dbReference>
<organism evidence="4 5">
    <name type="scientific">Knufia fluminis</name>
    <dbReference type="NCBI Taxonomy" id="191047"/>
    <lineage>
        <taxon>Eukaryota</taxon>
        <taxon>Fungi</taxon>
        <taxon>Dikarya</taxon>
        <taxon>Ascomycota</taxon>
        <taxon>Pezizomycotina</taxon>
        <taxon>Eurotiomycetes</taxon>
        <taxon>Chaetothyriomycetidae</taxon>
        <taxon>Chaetothyriales</taxon>
        <taxon>Trichomeriaceae</taxon>
        <taxon>Knufia</taxon>
    </lineage>
</organism>
<reference evidence="4 5" key="1">
    <citation type="submission" date="2022-12" db="EMBL/GenBank/DDBJ databases">
        <title>Genomic features and morphological characterization of a novel Knufia sp. strain isolated from spacecraft assembly facility.</title>
        <authorList>
            <person name="Teixeira M."/>
            <person name="Chander A.M."/>
            <person name="Stajich J.E."/>
            <person name="Venkateswaran K."/>
        </authorList>
    </citation>
    <scope>NUCLEOTIDE SEQUENCE [LARGE SCALE GENOMIC DNA]</scope>
    <source>
        <strain evidence="4 5">FJI-L2-BK-P2</strain>
    </source>
</reference>
<evidence type="ECO:0000256" key="3">
    <source>
        <dbReference type="PROSITE-ProRule" id="PRU00023"/>
    </source>
</evidence>
<dbReference type="SMART" id="SM00248">
    <property type="entry name" value="ANK"/>
    <property type="match status" value="6"/>
</dbReference>
<evidence type="ECO:0000313" key="5">
    <source>
        <dbReference type="Proteomes" id="UP001316803"/>
    </source>
</evidence>
<dbReference type="EMBL" id="JAKLMC020000017">
    <property type="protein sequence ID" value="KAK5951966.1"/>
    <property type="molecule type" value="Genomic_DNA"/>
</dbReference>
<dbReference type="InterPro" id="IPR050745">
    <property type="entry name" value="Multifunctional_regulatory"/>
</dbReference>
<dbReference type="PANTHER" id="PTHR24189">
    <property type="entry name" value="MYOTROPHIN"/>
    <property type="match status" value="1"/>
</dbReference>
<dbReference type="InterPro" id="IPR002110">
    <property type="entry name" value="Ankyrin_rpt"/>
</dbReference>
<keyword evidence="2 3" id="KW-0040">ANK repeat</keyword>
<evidence type="ECO:0000256" key="1">
    <source>
        <dbReference type="ARBA" id="ARBA00022737"/>
    </source>
</evidence>
<dbReference type="SUPFAM" id="SSF48403">
    <property type="entry name" value="Ankyrin repeat"/>
    <property type="match status" value="1"/>
</dbReference>
<dbReference type="InterPro" id="IPR036770">
    <property type="entry name" value="Ankyrin_rpt-contain_sf"/>
</dbReference>
<dbReference type="Pfam" id="PF12796">
    <property type="entry name" value="Ank_2"/>
    <property type="match status" value="1"/>
</dbReference>
<keyword evidence="5" id="KW-1185">Reference proteome</keyword>
<feature type="repeat" description="ANK" evidence="3">
    <location>
        <begin position="114"/>
        <end position="146"/>
    </location>
</feature>
<keyword evidence="1" id="KW-0677">Repeat</keyword>
<dbReference type="PANTHER" id="PTHR24189:SF50">
    <property type="entry name" value="ANKYRIN REPEAT AND SOCS BOX PROTEIN 2"/>
    <property type="match status" value="1"/>
</dbReference>
<evidence type="ECO:0000256" key="2">
    <source>
        <dbReference type="ARBA" id="ARBA00023043"/>
    </source>
</evidence>
<gene>
    <name evidence="4" type="primary">NAS6</name>
    <name evidence="4" type="ORF">OHC33_006852</name>
</gene>
<name>A0AAN8I6J6_9EURO</name>
<protein>
    <submittedName>
        <fullName evidence="4">Ankyrin-repeat protein</fullName>
    </submittedName>
</protein>
<proteinExistence type="predicted"/>
<dbReference type="AlphaFoldDB" id="A0AAN8I6J6"/>
<accession>A0AAN8I6J6</accession>
<evidence type="ECO:0000313" key="4">
    <source>
        <dbReference type="EMBL" id="KAK5951966.1"/>
    </source>
</evidence>
<feature type="repeat" description="ANK" evidence="3">
    <location>
        <begin position="147"/>
        <end position="171"/>
    </location>
</feature>
<dbReference type="PROSITE" id="PS50297">
    <property type="entry name" value="ANK_REP_REGION"/>
    <property type="match status" value="3"/>
</dbReference>
<feature type="repeat" description="ANK" evidence="3">
    <location>
        <begin position="181"/>
        <end position="213"/>
    </location>
</feature>
<dbReference type="Proteomes" id="UP001316803">
    <property type="component" value="Unassembled WGS sequence"/>
</dbReference>